<protein>
    <recommendedName>
        <fullName evidence="4">Type IV leader peptidase family protein</fullName>
    </recommendedName>
</protein>
<evidence type="ECO:0000313" key="3">
    <source>
        <dbReference type="Proteomes" id="UP000319143"/>
    </source>
</evidence>
<accession>A0A5C6D4Y6</accession>
<organism evidence="2 3">
    <name type="scientific">Novipirellula artificiosorum</name>
    <dbReference type="NCBI Taxonomy" id="2528016"/>
    <lineage>
        <taxon>Bacteria</taxon>
        <taxon>Pseudomonadati</taxon>
        <taxon>Planctomycetota</taxon>
        <taxon>Planctomycetia</taxon>
        <taxon>Pirellulales</taxon>
        <taxon>Pirellulaceae</taxon>
        <taxon>Novipirellula</taxon>
    </lineage>
</organism>
<feature type="transmembrane region" description="Helical" evidence="1">
    <location>
        <begin position="33"/>
        <end position="60"/>
    </location>
</feature>
<keyword evidence="3" id="KW-1185">Reference proteome</keyword>
<keyword evidence="1" id="KW-0812">Transmembrane</keyword>
<sequence length="93" mass="9498">MSIAWVSAGGIVGLAIAYGLFRFAKLGGGDGKLIIALGMLVGPVGILIVLFGMAIAGGVLSLIAMLRGQRDYAYVPAIAAGFVGYLGFVYFVV</sequence>
<keyword evidence="1" id="KW-0472">Membrane</keyword>
<name>A0A5C6D4Y6_9BACT</name>
<dbReference type="AlphaFoldDB" id="A0A5C6D4Y6"/>
<evidence type="ECO:0000256" key="1">
    <source>
        <dbReference type="SAM" id="Phobius"/>
    </source>
</evidence>
<evidence type="ECO:0000313" key="2">
    <source>
        <dbReference type="EMBL" id="TWU31125.1"/>
    </source>
</evidence>
<gene>
    <name evidence="2" type="ORF">Poly41_63160</name>
</gene>
<dbReference type="EMBL" id="SJPV01000018">
    <property type="protein sequence ID" value="TWU31125.1"/>
    <property type="molecule type" value="Genomic_DNA"/>
</dbReference>
<feature type="transmembrane region" description="Helical" evidence="1">
    <location>
        <begin position="72"/>
        <end position="92"/>
    </location>
</feature>
<comment type="caution">
    <text evidence="2">The sequence shown here is derived from an EMBL/GenBank/DDBJ whole genome shotgun (WGS) entry which is preliminary data.</text>
</comment>
<reference evidence="2 3" key="1">
    <citation type="submission" date="2019-02" db="EMBL/GenBank/DDBJ databases">
        <title>Deep-cultivation of Planctomycetes and their phenomic and genomic characterization uncovers novel biology.</title>
        <authorList>
            <person name="Wiegand S."/>
            <person name="Jogler M."/>
            <person name="Boedeker C."/>
            <person name="Pinto D."/>
            <person name="Vollmers J."/>
            <person name="Rivas-Marin E."/>
            <person name="Kohn T."/>
            <person name="Peeters S.H."/>
            <person name="Heuer A."/>
            <person name="Rast P."/>
            <person name="Oberbeckmann S."/>
            <person name="Bunk B."/>
            <person name="Jeske O."/>
            <person name="Meyerdierks A."/>
            <person name="Storesund J.E."/>
            <person name="Kallscheuer N."/>
            <person name="Luecker S."/>
            <person name="Lage O.M."/>
            <person name="Pohl T."/>
            <person name="Merkel B.J."/>
            <person name="Hornburger P."/>
            <person name="Mueller R.-W."/>
            <person name="Bruemmer F."/>
            <person name="Labrenz M."/>
            <person name="Spormann A.M."/>
            <person name="Op Den Camp H."/>
            <person name="Overmann J."/>
            <person name="Amann R."/>
            <person name="Jetten M.S.M."/>
            <person name="Mascher T."/>
            <person name="Medema M.H."/>
            <person name="Devos D.P."/>
            <person name="Kaster A.-K."/>
            <person name="Ovreas L."/>
            <person name="Rohde M."/>
            <person name="Galperin M.Y."/>
            <person name="Jogler C."/>
        </authorList>
    </citation>
    <scope>NUCLEOTIDE SEQUENCE [LARGE SCALE GENOMIC DNA]</scope>
    <source>
        <strain evidence="2 3">Poly41</strain>
    </source>
</reference>
<evidence type="ECO:0008006" key="4">
    <source>
        <dbReference type="Google" id="ProtNLM"/>
    </source>
</evidence>
<keyword evidence="1" id="KW-1133">Transmembrane helix</keyword>
<dbReference type="Proteomes" id="UP000319143">
    <property type="component" value="Unassembled WGS sequence"/>
</dbReference>
<proteinExistence type="predicted"/>